<dbReference type="CDD" id="cd07361">
    <property type="entry name" value="MEMO_like"/>
    <property type="match status" value="1"/>
</dbReference>
<name>A0A538U5I5_UNCEI</name>
<organism evidence="1 2">
    <name type="scientific">Eiseniibacteriota bacterium</name>
    <dbReference type="NCBI Taxonomy" id="2212470"/>
    <lineage>
        <taxon>Bacteria</taxon>
        <taxon>Candidatus Eiseniibacteriota</taxon>
    </lineage>
</organism>
<dbReference type="AlphaFoldDB" id="A0A538U5I5"/>
<dbReference type="Pfam" id="PF01875">
    <property type="entry name" value="Memo"/>
    <property type="match status" value="1"/>
</dbReference>
<dbReference type="InterPro" id="IPR002737">
    <property type="entry name" value="MEMO1_fam"/>
</dbReference>
<dbReference type="NCBIfam" id="TIGR04336">
    <property type="entry name" value="AmmeMemoSam_B"/>
    <property type="match status" value="1"/>
</dbReference>
<evidence type="ECO:0000313" key="1">
    <source>
        <dbReference type="EMBL" id="TMQ70949.1"/>
    </source>
</evidence>
<sequence>MSAPARPERLRLVLGVGTLVALVAAAPARPPSSTPLGTRPTLAEVRGGMARPSHDDTRGRIDSTGYALTAAQMAKVWERSAAPPAPDSFGVSLATDDAAGHPSDPNAALIICPHDDFSYAGRVYRRVMPNLRARTVVLIGVFHRYRRFAEHDRVVFDPYARWTAPDGPVTVSPLRDALLERLPREDWTQDTTAHDLEHSLEPLVCWLRHLRPDVEIVPIIVPASRFERLEELADHLGDALAAEMRARGWQLGRDLAIAVSADAIHYGPDFNQTTFGTGVKAYEQAVAKDRGLLMGPLTGLLTVAKIRTLYETFVDPAKPDDYRWTWCGRFSVPLGLLTLERLTHDSGGARGEPVAYSTSIAGPEVGLRDIGMAPTAPSNLFHFVGYPGVVFRAGPRGREGSATTKGSRP</sequence>
<evidence type="ECO:0000313" key="2">
    <source>
        <dbReference type="Proteomes" id="UP000319771"/>
    </source>
</evidence>
<reference evidence="1 2" key="1">
    <citation type="journal article" date="2019" name="Nat. Microbiol.">
        <title>Mediterranean grassland soil C-N compound turnover is dependent on rainfall and depth, and is mediated by genomically divergent microorganisms.</title>
        <authorList>
            <person name="Diamond S."/>
            <person name="Andeer P.F."/>
            <person name="Li Z."/>
            <person name="Crits-Christoph A."/>
            <person name="Burstein D."/>
            <person name="Anantharaman K."/>
            <person name="Lane K.R."/>
            <person name="Thomas B.C."/>
            <person name="Pan C."/>
            <person name="Northen T.R."/>
            <person name="Banfield J.F."/>
        </authorList>
    </citation>
    <scope>NUCLEOTIDE SEQUENCE [LARGE SCALE GENOMIC DNA]</scope>
    <source>
        <strain evidence="1">WS_11</strain>
    </source>
</reference>
<comment type="caution">
    <text evidence="1">The sequence shown here is derived from an EMBL/GenBank/DDBJ whole genome shotgun (WGS) entry which is preliminary data.</text>
</comment>
<gene>
    <name evidence="1" type="primary">amrB</name>
    <name evidence="1" type="ORF">E6K81_11345</name>
</gene>
<proteinExistence type="predicted"/>
<protein>
    <submittedName>
        <fullName evidence="1">AmmeMemoRadiSam system protein B</fullName>
    </submittedName>
</protein>
<dbReference type="EMBL" id="VBPB01000194">
    <property type="protein sequence ID" value="TMQ70949.1"/>
    <property type="molecule type" value="Genomic_DNA"/>
</dbReference>
<dbReference type="Gene3D" id="3.40.830.10">
    <property type="entry name" value="LigB-like"/>
    <property type="match status" value="1"/>
</dbReference>
<dbReference type="Proteomes" id="UP000319771">
    <property type="component" value="Unassembled WGS sequence"/>
</dbReference>
<accession>A0A538U5I5</accession>